<dbReference type="Gene3D" id="3.20.20.210">
    <property type="match status" value="1"/>
</dbReference>
<proteinExistence type="predicted"/>
<reference evidence="2 3" key="1">
    <citation type="journal article" date="2016" name="Environ. Microbiol.">
        <title>Genomic resolution of a cold subsurface aquifer community provides metabolic insights for novel microbes adapted to high CO concentrations.</title>
        <authorList>
            <person name="Probst A.J."/>
            <person name="Castelle C.J."/>
            <person name="Singh A."/>
            <person name="Brown C.T."/>
            <person name="Anantharaman K."/>
            <person name="Sharon I."/>
            <person name="Hug L.A."/>
            <person name="Burstein D."/>
            <person name="Emerson J.B."/>
            <person name="Thomas B.C."/>
            <person name="Banfield J.F."/>
        </authorList>
    </citation>
    <scope>NUCLEOTIDE SEQUENCE [LARGE SCALE GENOMIC DNA]</scope>
    <source>
        <strain evidence="2">CG1_02_38_46</strain>
    </source>
</reference>
<protein>
    <recommendedName>
        <fullName evidence="1">Uroporphyrinogen decarboxylase (URO-D) domain-containing protein</fullName>
    </recommendedName>
</protein>
<name>A0A1J4SF45_9BACT</name>
<dbReference type="InterPro" id="IPR052024">
    <property type="entry name" value="Methanogen_methyltrans"/>
</dbReference>
<comment type="caution">
    <text evidence="2">The sequence shown here is derived from an EMBL/GenBank/DDBJ whole genome shotgun (WGS) entry which is preliminary data.</text>
</comment>
<evidence type="ECO:0000313" key="3">
    <source>
        <dbReference type="Proteomes" id="UP000182278"/>
    </source>
</evidence>
<accession>A0A1J4SF45</accession>
<dbReference type="AlphaFoldDB" id="A0A1J4SF45"/>
<evidence type="ECO:0000313" key="2">
    <source>
        <dbReference type="EMBL" id="OIN98075.1"/>
    </source>
</evidence>
<dbReference type="STRING" id="1817893.AUJ66_01670"/>
<organism evidence="2 3">
    <name type="scientific">Candidatus Desantisbacteria bacterium CG1_02_38_46</name>
    <dbReference type="NCBI Taxonomy" id="1817893"/>
    <lineage>
        <taxon>Bacteria</taxon>
        <taxon>Candidatus Desantisiibacteriota</taxon>
    </lineage>
</organism>
<gene>
    <name evidence="2" type="ORF">AUJ66_01670</name>
</gene>
<dbReference type="Proteomes" id="UP000182278">
    <property type="component" value="Unassembled WGS sequence"/>
</dbReference>
<dbReference type="GO" id="GO:0006779">
    <property type="term" value="P:porphyrin-containing compound biosynthetic process"/>
    <property type="evidence" value="ECO:0007669"/>
    <property type="project" value="InterPro"/>
</dbReference>
<sequence length="357" mass="41582">MTSQERISKVLAGEIPDRVPLCEICFWPQTVERWKKEGLPEDIAPLDYFEMDHISGISFDGTFQLPVKVLEDTTEYRIETDGYGRTLKVWKGETYSPPNQVDHILKEKKDWEELKQKLVPTKERIPKEMKTTYENLRKRRDFVYLSPDEPCWFVLERTMGFESGLPKMVEEPDLIKDMIDTHTGFILKMCEICIKEGMKPDAIWLSSDLCYKNGMLFSPRTYRALVMPSLVRIKQFCREQRLFLIYHCDGNVKEFLPLLIEVGVDAIQPLEARAGNDVRIYKKQYDNKITFFGNISADILSLDKEKIREEVESKVSIAKERGGYIFHSDHSVPPSVSFQNYKFAVETAREIGKYGNF</sequence>
<dbReference type="PANTHER" id="PTHR47099">
    <property type="entry name" value="METHYLCOBAMIDE:COM METHYLTRANSFERASE MTBA"/>
    <property type="match status" value="1"/>
</dbReference>
<evidence type="ECO:0000259" key="1">
    <source>
        <dbReference type="Pfam" id="PF01208"/>
    </source>
</evidence>
<dbReference type="InterPro" id="IPR000257">
    <property type="entry name" value="Uroporphyrinogen_deCOase"/>
</dbReference>
<dbReference type="PANTHER" id="PTHR47099:SF1">
    <property type="entry name" value="METHYLCOBAMIDE:COM METHYLTRANSFERASE MTBA"/>
    <property type="match status" value="1"/>
</dbReference>
<dbReference type="InterPro" id="IPR038071">
    <property type="entry name" value="UROD/MetE-like_sf"/>
</dbReference>
<dbReference type="EMBL" id="MNUO01000025">
    <property type="protein sequence ID" value="OIN98075.1"/>
    <property type="molecule type" value="Genomic_DNA"/>
</dbReference>
<feature type="domain" description="Uroporphyrinogen decarboxylase (URO-D)" evidence="1">
    <location>
        <begin position="160"/>
        <end position="350"/>
    </location>
</feature>
<dbReference type="Pfam" id="PF01208">
    <property type="entry name" value="URO-D"/>
    <property type="match status" value="1"/>
</dbReference>
<dbReference type="SUPFAM" id="SSF51726">
    <property type="entry name" value="UROD/MetE-like"/>
    <property type="match status" value="1"/>
</dbReference>
<dbReference type="GO" id="GO:0004853">
    <property type="term" value="F:uroporphyrinogen decarboxylase activity"/>
    <property type="evidence" value="ECO:0007669"/>
    <property type="project" value="InterPro"/>
</dbReference>